<protein>
    <recommendedName>
        <fullName evidence="6">Gram-positive cocci surface proteins LPxTG domain-containing protein</fullName>
    </recommendedName>
</protein>
<evidence type="ECO:0000256" key="2">
    <source>
        <dbReference type="SAM" id="Phobius"/>
    </source>
</evidence>
<organism evidence="4 5">
    <name type="scientific">Streptomyces albireticuli</name>
    <dbReference type="NCBI Taxonomy" id="1940"/>
    <lineage>
        <taxon>Bacteria</taxon>
        <taxon>Bacillati</taxon>
        <taxon>Actinomycetota</taxon>
        <taxon>Actinomycetes</taxon>
        <taxon>Kitasatosporales</taxon>
        <taxon>Streptomycetaceae</taxon>
        <taxon>Streptomyces</taxon>
    </lineage>
</organism>
<accession>A0A1Z2L8U4</accession>
<feature type="compositionally biased region" description="Low complexity" evidence="1">
    <location>
        <begin position="284"/>
        <end position="300"/>
    </location>
</feature>
<dbReference type="PROSITE" id="PS51318">
    <property type="entry name" value="TAT"/>
    <property type="match status" value="1"/>
</dbReference>
<feature type="compositionally biased region" description="Low complexity" evidence="1">
    <location>
        <begin position="51"/>
        <end position="64"/>
    </location>
</feature>
<sequence>MFSTTVIPSSGMPVRRRAVRLAVAATALTAVATGTAAGPAAATGPTGGTSGKSTPAGGTSADGTSGAVVLRTGLDIGLLDKTVRVPLDTSLNEVKAPANADRTALTVTLDGVEQGRPVTVLRADTATARATADGRKAEGYAHLVHAEVRLPGLPQLSLIEVRQVTSRAVCEAGRQPTAKANVLGSVSVLGKRVTLTATGPTKVSVPGVGEVRLDLSRTATTSRTAAAAALELKVSVNPLRLNVAEVEGQVTLARATCETPSGAVRTPSPAAPVTPGGGTKPQTAAHVPAKPAAPAGPDLAETGGGSAAPYVVGVAGLLVVVGGGAVVMGRRRAVRRG</sequence>
<dbReference type="InterPro" id="IPR048202">
    <property type="entry name" value="SCO1860-like"/>
</dbReference>
<evidence type="ECO:0000313" key="5">
    <source>
        <dbReference type="Proteomes" id="UP000195755"/>
    </source>
</evidence>
<name>A0A1Z2L8U4_9ACTN</name>
<gene>
    <name evidence="4" type="ORF">SMD11_5137</name>
</gene>
<keyword evidence="3" id="KW-0732">Signal</keyword>
<feature type="region of interest" description="Disordered" evidence="1">
    <location>
        <begin position="35"/>
        <end position="64"/>
    </location>
</feature>
<dbReference type="Proteomes" id="UP000195755">
    <property type="component" value="Chromosome"/>
</dbReference>
<feature type="compositionally biased region" description="Low complexity" evidence="1">
    <location>
        <begin position="35"/>
        <end position="44"/>
    </location>
</feature>
<evidence type="ECO:0000256" key="1">
    <source>
        <dbReference type="SAM" id="MobiDB-lite"/>
    </source>
</evidence>
<keyword evidence="2" id="KW-0812">Transmembrane</keyword>
<evidence type="ECO:0000313" key="4">
    <source>
        <dbReference type="EMBL" id="ARZ70729.1"/>
    </source>
</evidence>
<dbReference type="AlphaFoldDB" id="A0A1Z2L8U4"/>
<feature type="signal peptide" evidence="3">
    <location>
        <begin position="1"/>
        <end position="32"/>
    </location>
</feature>
<dbReference type="InterPro" id="IPR006311">
    <property type="entry name" value="TAT_signal"/>
</dbReference>
<dbReference type="KEGG" id="salj:SMD11_5137"/>
<proteinExistence type="predicted"/>
<dbReference type="NCBIfam" id="NF041528">
    <property type="entry name" value="strep_LAETG"/>
    <property type="match status" value="1"/>
</dbReference>
<evidence type="ECO:0000256" key="3">
    <source>
        <dbReference type="SAM" id="SignalP"/>
    </source>
</evidence>
<keyword evidence="2" id="KW-0472">Membrane</keyword>
<feature type="transmembrane region" description="Helical" evidence="2">
    <location>
        <begin position="307"/>
        <end position="328"/>
    </location>
</feature>
<reference evidence="4 5" key="1">
    <citation type="submission" date="2017-06" db="EMBL/GenBank/DDBJ databases">
        <title>Streptomyces albireticuli Genome sequencing and assembly.</title>
        <authorList>
            <person name="Wang Y."/>
            <person name="Du B."/>
            <person name="Ding Y."/>
            <person name="Liu H."/>
            <person name="Hou Q."/>
            <person name="Liu K."/>
            <person name="Yao L."/>
            <person name="Wang C."/>
        </authorList>
    </citation>
    <scope>NUCLEOTIDE SEQUENCE [LARGE SCALE GENOMIC DNA]</scope>
    <source>
        <strain evidence="4 5">MDJK11</strain>
    </source>
</reference>
<dbReference type="EMBL" id="CP021744">
    <property type="protein sequence ID" value="ARZ70729.1"/>
    <property type="molecule type" value="Genomic_DNA"/>
</dbReference>
<feature type="region of interest" description="Disordered" evidence="1">
    <location>
        <begin position="260"/>
        <end position="300"/>
    </location>
</feature>
<feature type="chain" id="PRO_5038346319" description="Gram-positive cocci surface proteins LPxTG domain-containing protein" evidence="3">
    <location>
        <begin position="33"/>
        <end position="337"/>
    </location>
</feature>
<dbReference type="NCBIfam" id="NF041527">
    <property type="entry name" value="SCO1860_LAETG"/>
    <property type="match status" value="1"/>
</dbReference>
<keyword evidence="2" id="KW-1133">Transmembrane helix</keyword>
<evidence type="ECO:0008006" key="6">
    <source>
        <dbReference type="Google" id="ProtNLM"/>
    </source>
</evidence>